<feature type="compositionally biased region" description="Basic and acidic residues" evidence="2">
    <location>
        <begin position="10"/>
        <end position="26"/>
    </location>
</feature>
<feature type="region of interest" description="Disordered" evidence="2">
    <location>
        <begin position="514"/>
        <end position="574"/>
    </location>
</feature>
<evidence type="ECO:0000313" key="4">
    <source>
        <dbReference type="Proteomes" id="UP000308549"/>
    </source>
</evidence>
<feature type="compositionally biased region" description="Basic and acidic residues" evidence="2">
    <location>
        <begin position="338"/>
        <end position="349"/>
    </location>
</feature>
<feature type="region of interest" description="Disordered" evidence="2">
    <location>
        <begin position="605"/>
        <end position="624"/>
    </location>
</feature>
<feature type="region of interest" description="Disordered" evidence="2">
    <location>
        <begin position="660"/>
        <end position="693"/>
    </location>
</feature>
<dbReference type="EMBL" id="NAJL01000027">
    <property type="protein sequence ID" value="TKA26680.1"/>
    <property type="molecule type" value="Genomic_DNA"/>
</dbReference>
<feature type="compositionally biased region" description="Acidic residues" evidence="2">
    <location>
        <begin position="478"/>
        <end position="487"/>
    </location>
</feature>
<keyword evidence="1" id="KW-0175">Coiled coil</keyword>
<dbReference type="PANTHER" id="PTHR42041:SF1">
    <property type="entry name" value="DNA ENDONUCLEASE ACTIVATOR CTP1 C-TERMINAL DOMAIN-CONTAINING PROTEIN"/>
    <property type="match status" value="1"/>
</dbReference>
<organism evidence="3 4">
    <name type="scientific">Salinomyces thailandicus</name>
    <dbReference type="NCBI Taxonomy" id="706561"/>
    <lineage>
        <taxon>Eukaryota</taxon>
        <taxon>Fungi</taxon>
        <taxon>Dikarya</taxon>
        <taxon>Ascomycota</taxon>
        <taxon>Pezizomycotina</taxon>
        <taxon>Dothideomycetes</taxon>
        <taxon>Dothideomycetidae</taxon>
        <taxon>Mycosphaerellales</taxon>
        <taxon>Teratosphaeriaceae</taxon>
        <taxon>Salinomyces</taxon>
    </lineage>
</organism>
<feature type="compositionally biased region" description="Basic residues" evidence="2">
    <location>
        <begin position="772"/>
        <end position="781"/>
    </location>
</feature>
<dbReference type="PANTHER" id="PTHR42041">
    <property type="entry name" value="DNA ENDONUCLEASE ACTIVATOR CTP1 C-TERMINAL DOMAIN-CONTAINING PROTEIN"/>
    <property type="match status" value="1"/>
</dbReference>
<proteinExistence type="predicted"/>
<evidence type="ECO:0000313" key="3">
    <source>
        <dbReference type="EMBL" id="TKA26680.1"/>
    </source>
</evidence>
<gene>
    <name evidence="3" type="ORF">B0A50_04788</name>
</gene>
<name>A0A4U0TWB5_9PEZI</name>
<reference evidence="3 4" key="1">
    <citation type="submission" date="2017-03" db="EMBL/GenBank/DDBJ databases">
        <title>Genomes of endolithic fungi from Antarctica.</title>
        <authorList>
            <person name="Coleine C."/>
            <person name="Masonjones S."/>
            <person name="Stajich J.E."/>
        </authorList>
    </citation>
    <scope>NUCLEOTIDE SEQUENCE [LARGE SCALE GENOMIC DNA]</scope>
    <source>
        <strain evidence="3 4">CCFEE 6315</strain>
    </source>
</reference>
<evidence type="ECO:0000256" key="2">
    <source>
        <dbReference type="SAM" id="MobiDB-lite"/>
    </source>
</evidence>
<feature type="compositionally biased region" description="Low complexity" evidence="2">
    <location>
        <begin position="550"/>
        <end position="565"/>
    </location>
</feature>
<feature type="coiled-coil region" evidence="1">
    <location>
        <begin position="356"/>
        <end position="383"/>
    </location>
</feature>
<evidence type="ECO:0000256" key="1">
    <source>
        <dbReference type="SAM" id="Coils"/>
    </source>
</evidence>
<protein>
    <submittedName>
        <fullName evidence="3">Uncharacterized protein</fullName>
    </submittedName>
</protein>
<sequence length="918" mass="102374">MEPPPAFRPHAKEGQPLHPLSPERVHNTRPASSLSVTTSMTKTSNTSDTDTAFPPPEPTSTHSSPTRKPAAPLFADYRLAPPSQNTRGFALPQSPSLPDVQMLRGHGRSNSDVQGLVKRFEHLDVRDKEAESADRKRRHEAELKRALIAREEAESDVRRLREEMRQMRRDGEEGREREGKVARRLEVVMDECAHAKATYASQHSIYEKELRKARKESFKSSSAVLKLQEELKSTRNSLRITQSGFELEKQKVQRREQETFEAQYQLAAVQEELDKLRTHLRIVGEEKEALKRSLKEEEVARIAAEGMIALPPPKPEDEDRLMSSPRKSPRKHPFSPMSDDKENMGTDPNKKLYMQTKKLEVELKHEQTRRADAEETMEFLSLECKFQCCSCRSARRKGSNLGFEMSTELAVALASLKQDMMSVLGAPGEAGSNDVQELESMEVDSKSAEQSEVLEEEQVAKVDFEKRAQAEQEREIAQETEEDVTNDDQDRIMTLAPEEAPVPLTIDYEETLAPHPTPAEASTEPEATPQPEPVAEVDAEPFQSTSTAVPLQPSSPQTPLQPLHTTPHRHQNPRSVRTITTTTRIPMHFTPISKPLSFPLEDAENIPPESSSTAIDDTTAPAKDHPFDRAAALAAIEYRRGRARSFATGHVTPRKQMLEGVHPNGRRDISAPALGGKTVGTGASSFRRTESTTKQFDEMRGDPAWHPCMMAPKGAQAKRAEDIANVVIEQQFVATHSKQKGLPACPGPWEECEIIPRVVPTYSNDENESLKPIRKRNGGRHLRPDRGNNAHCSPADKVEKDSKLGTSDLSEGTAGEGPPDVIQEETKGLDVAEENESLPHIHTSKTSDDDHERKPERREIAEGDPANEAKSQVEEAFQSTIASDSAIEAQIKTLEETAMTETARMMREMQARLKLATA</sequence>
<dbReference type="OrthoDB" id="4495335at2759"/>
<keyword evidence="4" id="KW-1185">Reference proteome</keyword>
<feature type="compositionally biased region" description="Basic and acidic residues" evidence="2">
    <location>
        <begin position="845"/>
        <end position="861"/>
    </location>
</feature>
<dbReference type="Proteomes" id="UP000308549">
    <property type="component" value="Unassembled WGS sequence"/>
</dbReference>
<feature type="compositionally biased region" description="Basic and acidic residues" evidence="2">
    <location>
        <begin position="782"/>
        <end position="803"/>
    </location>
</feature>
<feature type="region of interest" description="Disordered" evidence="2">
    <location>
        <begin position="763"/>
        <end position="874"/>
    </location>
</feature>
<accession>A0A4U0TWB5</accession>
<feature type="region of interest" description="Disordered" evidence="2">
    <location>
        <begin position="1"/>
        <end position="115"/>
    </location>
</feature>
<feature type="coiled-coil region" evidence="1">
    <location>
        <begin position="136"/>
        <end position="177"/>
    </location>
</feature>
<feature type="region of interest" description="Disordered" evidence="2">
    <location>
        <begin position="470"/>
        <end position="489"/>
    </location>
</feature>
<feature type="region of interest" description="Disordered" evidence="2">
    <location>
        <begin position="309"/>
        <end position="349"/>
    </location>
</feature>
<feature type="compositionally biased region" description="Polar residues" evidence="2">
    <location>
        <begin position="29"/>
        <end position="50"/>
    </location>
</feature>
<comment type="caution">
    <text evidence="3">The sequence shown here is derived from an EMBL/GenBank/DDBJ whole genome shotgun (WGS) entry which is preliminary data.</text>
</comment>
<dbReference type="AlphaFoldDB" id="A0A4U0TWB5"/>
<feature type="region of interest" description="Disordered" evidence="2">
    <location>
        <begin position="425"/>
        <end position="457"/>
    </location>
</feature>